<dbReference type="Proteomes" id="UP000544054">
    <property type="component" value="Unassembled WGS sequence"/>
</dbReference>
<dbReference type="AlphaFoldDB" id="A0A7Y0FSF9"/>
<reference evidence="1 2" key="1">
    <citation type="submission" date="2020-04" db="EMBL/GenBank/DDBJ databases">
        <title>Chryseobacterium sp. RP-3-3 sp. nov., isolated from Jeju soil.</title>
        <authorList>
            <person name="Dahal R.H."/>
        </authorList>
    </citation>
    <scope>NUCLEOTIDE SEQUENCE [LARGE SCALE GENOMIC DNA]</scope>
    <source>
        <strain evidence="1 2">RP-3-3</strain>
    </source>
</reference>
<evidence type="ECO:0000313" key="1">
    <source>
        <dbReference type="EMBL" id="NML70621.1"/>
    </source>
</evidence>
<proteinExistence type="predicted"/>
<evidence type="ECO:0000313" key="2">
    <source>
        <dbReference type="Proteomes" id="UP000544054"/>
    </source>
</evidence>
<organism evidence="1 2">
    <name type="scientific">Chryseobacterium antibioticum</name>
    <dbReference type="NCBI Taxonomy" id="2728847"/>
    <lineage>
        <taxon>Bacteria</taxon>
        <taxon>Pseudomonadati</taxon>
        <taxon>Bacteroidota</taxon>
        <taxon>Flavobacteriia</taxon>
        <taxon>Flavobacteriales</taxon>
        <taxon>Weeksellaceae</taxon>
        <taxon>Chryseobacterium group</taxon>
        <taxon>Chryseobacterium</taxon>
    </lineage>
</organism>
<dbReference type="RefSeq" id="WP_169235141.1">
    <property type="nucleotide sequence ID" value="NZ_JABBGI010000014.1"/>
</dbReference>
<comment type="caution">
    <text evidence="1">The sequence shown here is derived from an EMBL/GenBank/DDBJ whole genome shotgun (WGS) entry which is preliminary data.</text>
</comment>
<dbReference type="EMBL" id="JABBGI010000014">
    <property type="protein sequence ID" value="NML70621.1"/>
    <property type="molecule type" value="Genomic_DNA"/>
</dbReference>
<sequence>MFKIYNNSTAKKMVAEFSNVRELLDYIQNPDRRDAKLIEELREGDSDAFLHRMRDKMEVCNFNYLNPVSNKNDSETLLSGYFYYVIEDSNDFDYDVTYIRAFWSTINGKGCCILVEVENIPNEGLEDAYKWVVDKVGVAEKDYLDTILMEAEPVSYDMQAHYNDDATALSFETKELEANLDLQPDFFPQLDGYNDIYYRTGGKIRLNNLDEVAENYQINFDENGLFDFGKEKIKYCQCFVPFEAVGAKNRYRFLSGFAKCLISLNPHMAFELLHHYLQSYSRRYFVTPLGDGVVEEIANNTYKLRGVLEPLENETKRFYFKDPKMPASEKKTLGNRILANDRAEKTRKELLGYLENWDYEKYPKITQVNLQKVSGRNRKTIENHYREVRNRFENK</sequence>
<accession>A0A7Y0FSF9</accession>
<name>A0A7Y0FSF9_9FLAO</name>
<keyword evidence="2" id="KW-1185">Reference proteome</keyword>
<gene>
    <name evidence="1" type="ORF">HHL23_12505</name>
</gene>
<protein>
    <submittedName>
        <fullName evidence="1">Uncharacterized protein</fullName>
    </submittedName>
</protein>